<dbReference type="STRING" id="735.B0185_03975"/>
<comment type="similarity">
    <text evidence="1">Belongs to the UPF0162 family.</text>
</comment>
<comment type="caution">
    <text evidence="3">The sequence shown here is derived from an EMBL/GenBank/DDBJ whole genome shotgun (WGS) entry which is preliminary data.</text>
</comment>
<dbReference type="RefSeq" id="WP_111312714.1">
    <property type="nucleotide sequence ID" value="NZ_QEQD01000003.1"/>
</dbReference>
<dbReference type="Pfam" id="PF13369">
    <property type="entry name" value="Transglut_core2"/>
    <property type="match status" value="1"/>
</dbReference>
<evidence type="ECO:0000256" key="1">
    <source>
        <dbReference type="ARBA" id="ARBA00007100"/>
    </source>
</evidence>
<dbReference type="PANTHER" id="PTHR31350:SF21">
    <property type="entry name" value="F-BOX ONLY PROTEIN 21"/>
    <property type="match status" value="1"/>
</dbReference>
<protein>
    <recommendedName>
        <fullName evidence="2">Protein SirB1 N-terminal domain-containing protein</fullName>
    </recommendedName>
</protein>
<evidence type="ECO:0000313" key="3">
    <source>
        <dbReference type="EMBL" id="RDF04957.1"/>
    </source>
</evidence>
<dbReference type="Proteomes" id="UP000253999">
    <property type="component" value="Unassembled WGS sequence"/>
</dbReference>
<dbReference type="EMBL" id="QEQD01000003">
    <property type="protein sequence ID" value="RDF04957.1"/>
    <property type="molecule type" value="Genomic_DNA"/>
</dbReference>
<evidence type="ECO:0000313" key="4">
    <source>
        <dbReference type="Proteomes" id="UP000253999"/>
    </source>
</evidence>
<feature type="domain" description="Protein SirB1 N-terminal" evidence="2">
    <location>
        <begin position="52"/>
        <end position="201"/>
    </location>
</feature>
<dbReference type="PANTHER" id="PTHR31350">
    <property type="entry name" value="SI:DKEY-261L7.2"/>
    <property type="match status" value="1"/>
</dbReference>
<reference evidence="3 4" key="1">
    <citation type="submission" date="2018-05" db="EMBL/GenBank/DDBJ databases">
        <title>Draft Genome Sequences for a Diverse set of 7 Haemophilus Species.</title>
        <authorList>
            <person name="Nichols M."/>
            <person name="Topaz N."/>
            <person name="Wang X."/>
            <person name="Wang X."/>
            <person name="Boxrud D."/>
        </authorList>
    </citation>
    <scope>NUCLEOTIDE SEQUENCE [LARGE SCALE GENOMIC DNA]</scope>
    <source>
        <strain evidence="3 4">C2010039593</strain>
    </source>
</reference>
<sequence length="289" mass="33561">MDDIINEILQELESPKTTISDEKLQTFLYEEMDRIGGIVDESITPRQRSARTSALVRKVRPFITAENELDRLHQLLDVIYCQMKFSYRYTDYFNSDNLVLYKVLQTKQGMPVSFAAILLYLAAKCGIPLFAVNFPTQIILRAEITHYDGRQETLFINPADGKFLSIEDLEKWLDGEPPMVGVLVTPVLIRRAEPFELLERVETLFKMALTKEKKFQEVLEMINFRLIFSPDDPYEIRDRGMIFATMDCFQAAYEDLSYFVDQCPDDPSAVMIKMEIKQLEQKGKEIVLH</sequence>
<organism evidence="3 4">
    <name type="scientific">Haemophilus parahaemolyticus</name>
    <dbReference type="NCBI Taxonomy" id="735"/>
    <lineage>
        <taxon>Bacteria</taxon>
        <taxon>Pseudomonadati</taxon>
        <taxon>Pseudomonadota</taxon>
        <taxon>Gammaproteobacteria</taxon>
        <taxon>Pasteurellales</taxon>
        <taxon>Pasteurellaceae</taxon>
        <taxon>Haemophilus</taxon>
    </lineage>
</organism>
<evidence type="ECO:0000259" key="2">
    <source>
        <dbReference type="Pfam" id="PF13369"/>
    </source>
</evidence>
<dbReference type="AlphaFoldDB" id="A0A369ZFX1"/>
<proteinExistence type="inferred from homology"/>
<accession>A0A369ZFX1</accession>
<name>A0A369ZFX1_HAEPH</name>
<dbReference type="InterPro" id="IPR032698">
    <property type="entry name" value="SirB1_N"/>
</dbReference>
<gene>
    <name evidence="3" type="ORF">DPV98_03925</name>
</gene>
<dbReference type="Pfam" id="PF13371">
    <property type="entry name" value="TPR_9"/>
    <property type="match status" value="1"/>
</dbReference>